<feature type="region of interest" description="Disordered" evidence="4">
    <location>
        <begin position="1"/>
        <end position="48"/>
    </location>
</feature>
<dbReference type="InterPro" id="IPR011047">
    <property type="entry name" value="Quinoprotein_ADH-like_sf"/>
</dbReference>
<keyword evidence="1 3" id="KW-0853">WD repeat</keyword>
<dbReference type="SUPFAM" id="SSF50998">
    <property type="entry name" value="Quinoprotein alcohol dehydrogenase-like"/>
    <property type="match status" value="1"/>
</dbReference>
<feature type="compositionally biased region" description="Low complexity" evidence="4">
    <location>
        <begin position="18"/>
        <end position="35"/>
    </location>
</feature>
<evidence type="ECO:0000256" key="4">
    <source>
        <dbReference type="SAM" id="MobiDB-lite"/>
    </source>
</evidence>
<dbReference type="InterPro" id="IPR058056">
    <property type="entry name" value="WH_TANC1/2"/>
</dbReference>
<dbReference type="EMBL" id="CAFZ01000274">
    <property type="protein sequence ID" value="CCA74042.1"/>
    <property type="molecule type" value="Genomic_DNA"/>
</dbReference>
<dbReference type="SMART" id="SM00320">
    <property type="entry name" value="WD40"/>
    <property type="match status" value="10"/>
</dbReference>
<dbReference type="eggNOG" id="KOG0266">
    <property type="taxonomic scope" value="Eukaryota"/>
</dbReference>
<feature type="repeat" description="WD" evidence="3">
    <location>
        <begin position="1075"/>
        <end position="1116"/>
    </location>
</feature>
<dbReference type="SUPFAM" id="SSF50978">
    <property type="entry name" value="WD40 repeat-like"/>
    <property type="match status" value="1"/>
</dbReference>
<proteinExistence type="predicted"/>
<dbReference type="SUPFAM" id="SSF52540">
    <property type="entry name" value="P-loop containing nucleoside triphosphate hydrolases"/>
    <property type="match status" value="1"/>
</dbReference>
<dbReference type="PROSITE" id="PS50082">
    <property type="entry name" value="WD_REPEATS_2"/>
    <property type="match status" value="6"/>
</dbReference>
<dbReference type="InterPro" id="IPR056884">
    <property type="entry name" value="NPHP3-like_N"/>
</dbReference>
<name>G4TRV3_SERID</name>
<protein>
    <submittedName>
        <fullName evidence="7">Uncharacterized protein</fullName>
    </submittedName>
</protein>
<evidence type="ECO:0000313" key="8">
    <source>
        <dbReference type="Proteomes" id="UP000007148"/>
    </source>
</evidence>
<evidence type="ECO:0000256" key="1">
    <source>
        <dbReference type="ARBA" id="ARBA00022574"/>
    </source>
</evidence>
<dbReference type="Gene3D" id="3.40.50.300">
    <property type="entry name" value="P-loop containing nucleotide triphosphate hydrolases"/>
    <property type="match status" value="1"/>
</dbReference>
<sequence length="1361" mass="150152">MNVARKLKSKLERAFHGSSSRSSSISESTPSISPSAPDSTPPSVAPRSEEGILDQQATGFGPSAAEEKARWIDRAILFLSITQSVAEGSDLLGPLKTACGATITLLESINASAANQDAWRQLVGSIKRHQRAFIQQLGRLEIDLTAPGGNPELVKAISDYQGVLAKVLGDVFEQSSITEEDIRGAKNSLRSLAARIATAELESGAITSLYEELNEAKSHLMIALQLYVSSETTETKEILGNVQNLLVNSAVVTVNLRHGNQHDRCLEGTRVAILSQLEQWGRDYDSQQRIFFLGDVAGKGKSTVAKEMVCRWEEEGMLAARFFFSRGQSGGSTAGDFIRHVAADLSRTFKPIRRQIHSALRDYAILTKPFATRWKTLIEEPLRQLQGSYIIVVDGLDECSQEGPPDNRTDTRENLLEAILNTFIAALPVRLLITSRREEDIELALRDAPSVYSTGVQTAPGQEHLNTQDLERFVSFQFTQMRFVGFTTQEVQDLVSRSDGLFIFASTACGLLRRSQARKALLKEITTSEAFSGLDGLYLEILKRSAPDKPSLRVIIHLLAVVLAARETLTSRILLNFLDEVEDVEGVTHGLASVLYSGGMDDPVYIIHPTFREFLLQTNRAAEFMVDLLHGHDTLAFASLRVLGAELRFDMCKLTSNGSPMPLNKHLPNISERLADNVSPPLRYSIAYWAEHVVNGHTKGGMPDGIMSLMEKQLLYWMEGIYLLSVTARAIAAITSLREHFTSLEEAIGHEGSRGSQWCAEVVQFLLDNQALFGHSFMHLYTSAILFSPENGLIRHHYYPSYKPLPVVRREFKENAQNSLVLRAHTGGIWCCTCSPDGNYIASGSFDKTVRIWDARTGALMHTLTGHDDIVRSVMFLPKGHGLLSVSAGDAILHWDWENGNFAGKCWATVQGKALSLSHSSPKQMVLCGTDSGAVYAWTESGQSLWTLHNAHKQPTLRTVFSSDGQLFATTSNDKTARVWDNSSNSDPPTLLHDFTHTNEVITAAFLPDCTRLATAARSVHMWDLETGKELYHTTDEWIKGMAVSPGGETIVTGTGFNTVLLWDARTGQMSREALHGHTDWVTRVAYSPDGTYFVSPSIDRTLRVWHAEATSPRQRASKGHSAYMSGLSFSPDGTRLASIDRDGMLCTWDAASGRLLGGPWKAAHNAILPALAFHEDNIHIAIASRADLFLWDSTEGKLVGKLHRESRSLINALAFSPDGKYLALLHYREISIHKIEDILQPTLTPAHGIKTTTYRQLAYHPSGKYMVLPDGAWDVTESPPRPVDGAEFEKVASETFQVRLNRDYENDWFCVEVGTPCRESFAIPNEFEIAVDTATGLKIAVGAKDGRVMILDCSTVLQSA</sequence>
<feature type="repeat" description="WD" evidence="3">
    <location>
        <begin position="864"/>
        <end position="905"/>
    </location>
</feature>
<dbReference type="InterPro" id="IPR015943">
    <property type="entry name" value="WD40/YVTN_repeat-like_dom_sf"/>
</dbReference>
<evidence type="ECO:0000259" key="6">
    <source>
        <dbReference type="Pfam" id="PF25521"/>
    </source>
</evidence>
<feature type="repeat" description="WD" evidence="3">
    <location>
        <begin position="1118"/>
        <end position="1159"/>
    </location>
</feature>
<dbReference type="Proteomes" id="UP000007148">
    <property type="component" value="Unassembled WGS sequence"/>
</dbReference>
<keyword evidence="2" id="KW-0677">Repeat</keyword>
<evidence type="ECO:0000256" key="3">
    <source>
        <dbReference type="PROSITE-ProRule" id="PRU00221"/>
    </source>
</evidence>
<feature type="domain" description="TANC1/2-like winged helix" evidence="6">
    <location>
        <begin position="555"/>
        <end position="642"/>
    </location>
</feature>
<dbReference type="GO" id="GO:0016251">
    <property type="term" value="F:RNA polymerase II general transcription initiation factor activity"/>
    <property type="evidence" value="ECO:0007669"/>
    <property type="project" value="TreeGrafter"/>
</dbReference>
<dbReference type="GO" id="GO:0005669">
    <property type="term" value="C:transcription factor TFIID complex"/>
    <property type="evidence" value="ECO:0007669"/>
    <property type="project" value="TreeGrafter"/>
</dbReference>
<dbReference type="PROSITE" id="PS50294">
    <property type="entry name" value="WD_REPEATS_REGION"/>
    <property type="match status" value="4"/>
</dbReference>
<dbReference type="InterPro" id="IPR001680">
    <property type="entry name" value="WD40_rpt"/>
</dbReference>
<feature type="repeat" description="WD" evidence="3">
    <location>
        <begin position="822"/>
        <end position="863"/>
    </location>
</feature>
<dbReference type="InParanoid" id="G4TRV3"/>
<evidence type="ECO:0000259" key="5">
    <source>
        <dbReference type="Pfam" id="PF24883"/>
    </source>
</evidence>
<dbReference type="STRING" id="1109443.G4TRV3"/>
<comment type="caution">
    <text evidence="7">The sequence shown here is derived from an EMBL/GenBank/DDBJ whole genome shotgun (WGS) entry which is preliminary data.</text>
</comment>
<dbReference type="Pfam" id="PF24883">
    <property type="entry name" value="NPHP3_N"/>
    <property type="match status" value="1"/>
</dbReference>
<dbReference type="Pfam" id="PF25521">
    <property type="entry name" value="WHD_TANC1"/>
    <property type="match status" value="1"/>
</dbReference>
<dbReference type="PROSITE" id="PS00678">
    <property type="entry name" value="WD_REPEATS_1"/>
    <property type="match status" value="2"/>
</dbReference>
<keyword evidence="8" id="KW-1185">Reference proteome</keyword>
<gene>
    <name evidence="7" type="ORF">PIIN_07996</name>
</gene>
<accession>G4TRV3</accession>
<dbReference type="PANTHER" id="PTHR19879">
    <property type="entry name" value="TRANSCRIPTION INITIATION FACTOR TFIID"/>
    <property type="match status" value="1"/>
</dbReference>
<dbReference type="InterPro" id="IPR019775">
    <property type="entry name" value="WD40_repeat_CS"/>
</dbReference>
<feature type="repeat" description="WD" evidence="3">
    <location>
        <begin position="1032"/>
        <end position="1073"/>
    </location>
</feature>
<dbReference type="HOGENOM" id="CLU_000288_6_3_1"/>
<organism evidence="7 8">
    <name type="scientific">Serendipita indica (strain DSM 11827)</name>
    <name type="common">Root endophyte fungus</name>
    <name type="synonym">Piriformospora indica</name>
    <dbReference type="NCBI Taxonomy" id="1109443"/>
    <lineage>
        <taxon>Eukaryota</taxon>
        <taxon>Fungi</taxon>
        <taxon>Dikarya</taxon>
        <taxon>Basidiomycota</taxon>
        <taxon>Agaricomycotina</taxon>
        <taxon>Agaricomycetes</taxon>
        <taxon>Sebacinales</taxon>
        <taxon>Serendipitaceae</taxon>
        <taxon>Serendipita</taxon>
    </lineage>
</organism>
<dbReference type="Gene3D" id="2.130.10.10">
    <property type="entry name" value="YVTN repeat-like/Quinoprotein amine dehydrogenase"/>
    <property type="match status" value="3"/>
</dbReference>
<feature type="domain" description="Nephrocystin 3-like N-terminal" evidence="5">
    <location>
        <begin position="276"/>
        <end position="436"/>
    </location>
</feature>
<dbReference type="OrthoDB" id="4760524at2759"/>
<dbReference type="InterPro" id="IPR036322">
    <property type="entry name" value="WD40_repeat_dom_sf"/>
</dbReference>
<reference evidence="7 8" key="1">
    <citation type="journal article" date="2011" name="PLoS Pathog.">
        <title>Endophytic Life Strategies Decoded by Genome and Transcriptome Analyses of the Mutualistic Root Symbiont Piriformospora indica.</title>
        <authorList>
            <person name="Zuccaro A."/>
            <person name="Lahrmann U."/>
            <person name="Guldener U."/>
            <person name="Langen G."/>
            <person name="Pfiffi S."/>
            <person name="Biedenkopf D."/>
            <person name="Wong P."/>
            <person name="Samans B."/>
            <person name="Grimm C."/>
            <person name="Basiewicz M."/>
            <person name="Murat C."/>
            <person name="Martin F."/>
            <person name="Kogel K.H."/>
        </authorList>
    </citation>
    <scope>NUCLEOTIDE SEQUENCE [LARGE SCALE GENOMIC DNA]</scope>
    <source>
        <strain evidence="7 8">DSM 11827</strain>
    </source>
</reference>
<feature type="repeat" description="WD" evidence="3">
    <location>
        <begin position="949"/>
        <end position="990"/>
    </location>
</feature>
<dbReference type="PANTHER" id="PTHR19879:SF9">
    <property type="entry name" value="TRANSCRIPTION INITIATION FACTOR TFIID SUBUNIT 5"/>
    <property type="match status" value="1"/>
</dbReference>
<evidence type="ECO:0000256" key="2">
    <source>
        <dbReference type="ARBA" id="ARBA00022737"/>
    </source>
</evidence>
<evidence type="ECO:0000313" key="7">
    <source>
        <dbReference type="EMBL" id="CCA74042.1"/>
    </source>
</evidence>
<dbReference type="Pfam" id="PF00400">
    <property type="entry name" value="WD40"/>
    <property type="match status" value="5"/>
</dbReference>
<dbReference type="CDD" id="cd00200">
    <property type="entry name" value="WD40"/>
    <property type="match status" value="1"/>
</dbReference>
<dbReference type="InterPro" id="IPR027417">
    <property type="entry name" value="P-loop_NTPase"/>
</dbReference>
<dbReference type="GO" id="GO:0006367">
    <property type="term" value="P:transcription initiation at RNA polymerase II promoter"/>
    <property type="evidence" value="ECO:0007669"/>
    <property type="project" value="TreeGrafter"/>
</dbReference>